<reference evidence="1 2" key="1">
    <citation type="journal article" date="2016" name="PLoS ONE">
        <title>A First Insight into the Genome of the Filter-Feeder Mussel Mytilus galloprovincialis.</title>
        <authorList>
            <person name="Murgarella M."/>
            <person name="Puiu D."/>
            <person name="Novoa B."/>
            <person name="Figueras A."/>
            <person name="Posada D."/>
            <person name="Canchaya C."/>
        </authorList>
    </citation>
    <scope>NUCLEOTIDE SEQUENCE [LARGE SCALE GENOMIC DNA]</scope>
    <source>
        <tissue evidence="1">Muscle</tissue>
    </source>
</reference>
<protein>
    <submittedName>
        <fullName evidence="1">Uncharacterized protein</fullName>
    </submittedName>
</protein>
<dbReference type="EMBL" id="KV591133">
    <property type="protein sequence ID" value="OPL21498.1"/>
    <property type="molecule type" value="Genomic_DNA"/>
</dbReference>
<gene>
    <name evidence="1" type="ORF">AM593_04074</name>
</gene>
<keyword evidence="2" id="KW-1185">Reference proteome</keyword>
<comment type="caution">
    <text evidence="1">The sequence shown here is derived from an EMBL/GenBank/DDBJ whole genome shotgun (WGS) entry which is preliminary data.</text>
</comment>
<accession>A0A3L5TQT6</accession>
<evidence type="ECO:0000313" key="1">
    <source>
        <dbReference type="EMBL" id="OPL21498.1"/>
    </source>
</evidence>
<dbReference type="Proteomes" id="UP000266721">
    <property type="component" value="Unassembled WGS sequence"/>
</dbReference>
<dbReference type="AlphaFoldDB" id="A0A3L5TQT6"/>
<name>A0A3L5TQT6_MYTGA</name>
<feature type="non-terminal residue" evidence="1">
    <location>
        <position position="1"/>
    </location>
</feature>
<proteinExistence type="predicted"/>
<evidence type="ECO:0000313" key="2">
    <source>
        <dbReference type="Proteomes" id="UP000266721"/>
    </source>
</evidence>
<organism evidence="1 2">
    <name type="scientific">Mytilus galloprovincialis</name>
    <name type="common">Mediterranean mussel</name>
    <dbReference type="NCBI Taxonomy" id="29158"/>
    <lineage>
        <taxon>Eukaryota</taxon>
        <taxon>Metazoa</taxon>
        <taxon>Spiralia</taxon>
        <taxon>Lophotrochozoa</taxon>
        <taxon>Mollusca</taxon>
        <taxon>Bivalvia</taxon>
        <taxon>Autobranchia</taxon>
        <taxon>Pteriomorphia</taxon>
        <taxon>Mytilida</taxon>
        <taxon>Mytiloidea</taxon>
        <taxon>Mytilidae</taxon>
        <taxon>Mytilinae</taxon>
        <taxon>Mytilus</taxon>
    </lineage>
</organism>
<sequence>MKPDIDAFEAIIRTTFGMTTTSRAFLEFIGFHHQTSRARVYPFHELLKLQKITHLINLRESKLTWTRRRVKSCISDPPMPAREIQPIRQFHRLDESKILPHVRKGLEFNDESEDI</sequence>